<keyword evidence="7" id="KW-0496">Mitochondrion</keyword>
<comment type="subcellular location">
    <subcellularLocation>
        <location evidence="1">Mitochondrion inner membrane</location>
        <topology evidence="1">Peripheral membrane protein</topology>
        <orientation evidence="1">Intermembrane side</orientation>
    </subcellularLocation>
    <subcellularLocation>
        <location evidence="10">Mitochondrion outer membrane</location>
        <topology evidence="10">Peripheral membrane protein</topology>
        <orientation evidence="10">Intermembrane side</orientation>
    </subcellularLocation>
</comment>
<comment type="catalytic activity">
    <reaction evidence="11">
        <text>1'-[1,2-diacyl-sn-glycero-3-phospho],3'-[1-acyl-sn-glycero-3-phospho]-glycerol + a 1,2-diacyl-sn-glycero-3-phosphocholine = a cardiolipin + a 1-acyl-sn-glycero-3-phosphocholine</text>
        <dbReference type="Rhea" id="RHEA:33731"/>
        <dbReference type="ChEBI" id="CHEBI:57643"/>
        <dbReference type="ChEBI" id="CHEBI:58168"/>
        <dbReference type="ChEBI" id="CHEBI:62237"/>
        <dbReference type="ChEBI" id="CHEBI:64743"/>
    </reaction>
    <physiologicalReaction direction="left-to-right" evidence="11">
        <dbReference type="Rhea" id="RHEA:33732"/>
    </physiologicalReaction>
    <physiologicalReaction direction="right-to-left" evidence="11">
        <dbReference type="Rhea" id="RHEA:33733"/>
    </physiologicalReaction>
</comment>
<dbReference type="VEuPathDB" id="FungiDB:PC110_g4520"/>
<feature type="transmembrane region" description="Helical" evidence="12">
    <location>
        <begin position="333"/>
        <end position="354"/>
    </location>
</feature>
<feature type="transmembrane region" description="Helical" evidence="12">
    <location>
        <begin position="144"/>
        <end position="167"/>
    </location>
</feature>
<comment type="caution">
    <text evidence="14">The sequence shown here is derived from an EMBL/GenBank/DDBJ whole genome shotgun (WGS) entry which is preliminary data.</text>
</comment>
<protein>
    <recommendedName>
        <fullName evidence="13">Phospholipid/glycerol acyltransferase domain-containing protein</fullName>
    </recommendedName>
</protein>
<keyword evidence="8 12" id="KW-0472">Membrane</keyword>
<dbReference type="GO" id="GO:0005743">
    <property type="term" value="C:mitochondrial inner membrane"/>
    <property type="evidence" value="ECO:0007669"/>
    <property type="project" value="UniProtKB-SubCell"/>
</dbReference>
<evidence type="ECO:0000313" key="14">
    <source>
        <dbReference type="EMBL" id="KAG6963926.1"/>
    </source>
</evidence>
<evidence type="ECO:0000256" key="12">
    <source>
        <dbReference type="SAM" id="Phobius"/>
    </source>
</evidence>
<dbReference type="PANTHER" id="PTHR12497">
    <property type="entry name" value="TAZ PROTEIN TAFAZZIN"/>
    <property type="match status" value="1"/>
</dbReference>
<dbReference type="InterPro" id="IPR002656">
    <property type="entry name" value="Acyl_transf_3_dom"/>
</dbReference>
<dbReference type="GO" id="GO:0005741">
    <property type="term" value="C:mitochondrial outer membrane"/>
    <property type="evidence" value="ECO:0007669"/>
    <property type="project" value="UniProtKB-SubCell"/>
</dbReference>
<feature type="transmembrane region" description="Helical" evidence="12">
    <location>
        <begin position="195"/>
        <end position="212"/>
    </location>
</feature>
<evidence type="ECO:0000256" key="4">
    <source>
        <dbReference type="ARBA" id="ARBA00022787"/>
    </source>
</evidence>
<dbReference type="PANTHER" id="PTHR12497:SF0">
    <property type="entry name" value="TAFAZZIN"/>
    <property type="match status" value="1"/>
</dbReference>
<evidence type="ECO:0000256" key="1">
    <source>
        <dbReference type="ARBA" id="ARBA00004137"/>
    </source>
</evidence>
<evidence type="ECO:0000259" key="13">
    <source>
        <dbReference type="SMART" id="SM00563"/>
    </source>
</evidence>
<evidence type="ECO:0000256" key="9">
    <source>
        <dbReference type="ARBA" id="ARBA00023315"/>
    </source>
</evidence>
<keyword evidence="12" id="KW-0812">Transmembrane</keyword>
<feature type="transmembrane region" description="Helical" evidence="12">
    <location>
        <begin position="244"/>
        <end position="265"/>
    </location>
</feature>
<evidence type="ECO:0000256" key="8">
    <source>
        <dbReference type="ARBA" id="ARBA00023136"/>
    </source>
</evidence>
<feature type="transmembrane region" description="Helical" evidence="12">
    <location>
        <begin position="439"/>
        <end position="457"/>
    </location>
</feature>
<dbReference type="AlphaFoldDB" id="A0A8T1UNF2"/>
<dbReference type="EMBL" id="JAENGZ010000253">
    <property type="protein sequence ID" value="KAG6963926.1"/>
    <property type="molecule type" value="Genomic_DNA"/>
</dbReference>
<evidence type="ECO:0000256" key="3">
    <source>
        <dbReference type="ARBA" id="ARBA00022679"/>
    </source>
</evidence>
<evidence type="ECO:0000256" key="6">
    <source>
        <dbReference type="ARBA" id="ARBA00023098"/>
    </source>
</evidence>
<evidence type="ECO:0000256" key="10">
    <source>
        <dbReference type="ARBA" id="ARBA00024323"/>
    </source>
</evidence>
<dbReference type="Proteomes" id="UP000688947">
    <property type="component" value="Unassembled WGS sequence"/>
</dbReference>
<dbReference type="InterPro" id="IPR000872">
    <property type="entry name" value="Tafazzin"/>
</dbReference>
<name>A0A8T1UNF2_9STRA</name>
<dbReference type="VEuPathDB" id="FungiDB:PC110_g4519"/>
<dbReference type="Pfam" id="PF01757">
    <property type="entry name" value="Acyl_transf_3"/>
    <property type="match status" value="1"/>
</dbReference>
<dbReference type="OrthoDB" id="193467at2759"/>
<proteinExistence type="inferred from homology"/>
<dbReference type="InterPro" id="IPR002123">
    <property type="entry name" value="Plipid/glycerol_acylTrfase"/>
</dbReference>
<keyword evidence="9" id="KW-0012">Acyltransferase</keyword>
<sequence>MGSANATQDSPDLLANVCRAMAATKNDYNLIYSATYDTPWDADRIYGCVCDHGYTGADCSLRQCPYGDDPISTGQDDEYHDSALAQTETNDVFIEKCKGNHGFQQSKPSKTRSSPLAKIHFLDGMRGTAVIFVVTQHTGYMHDIFMGAVGVDAFFVLSSFLLTMIFMKKSIKLFAENASYRKWGYTLADYFSKRFFRVYPLFALLSIALWLMPFEYKKRYYLVSQPSNFNLFQTLTFHPEHRHYLMWTLPLEISYYFILPAFVLAVLKLGRFWWMSFVPLYIWVIHEGLYTTRDNFYRQPLIKHLPTFVAGSMAACTFVKLEALIKATGFKFRMLHVVALRIVEAILIAAYLSVVFRGLFFNWLGMPLAPATKYIMPFTSVKLSLLIVIEMVQPSTVSKIFEWIVLRYMGKISFSVYLLHVFVIFTPSIKQETKYYDKTFAVFGLVTLLATASYYLVEYPSQLFAQGLSRELDRRASYAALSIGVVSVGVGAVTLYVDAPVADLGDGQYDGGRRSEVFPEWLHDVARVPLFGAVTLASKFYLQLLNRTTVEGAELLTQQLEQRPKGTAVITVSNHSATVDDPAVLANMMPWKYMWPRNGRWSLASQEYCYTKGKLLSTLFFGAKTLPVKRGAGVDHQMIQAIFDKVEEGAWVHIFPEGKIVQHEALGGRSSPRREKIGRLKWGVGKLIARATTRPIVVPVYHYNMEKLMPQDEKNRLISLIPKTNLDLGVIVGEPLSFDDLFERYADDRMAGGSPWETQEREKALYSAITRRIENALLALEKKTHRLQQ</sequence>
<keyword evidence="12" id="KW-1133">Transmembrane helix</keyword>
<organism evidence="14 15">
    <name type="scientific">Phytophthora cactorum</name>
    <dbReference type="NCBI Taxonomy" id="29920"/>
    <lineage>
        <taxon>Eukaryota</taxon>
        <taxon>Sar</taxon>
        <taxon>Stramenopiles</taxon>
        <taxon>Oomycota</taxon>
        <taxon>Peronosporomycetes</taxon>
        <taxon>Peronosporales</taxon>
        <taxon>Peronosporaceae</taxon>
        <taxon>Phytophthora</taxon>
    </lineage>
</organism>
<evidence type="ECO:0000313" key="15">
    <source>
        <dbReference type="Proteomes" id="UP000688947"/>
    </source>
</evidence>
<keyword evidence="5" id="KW-0999">Mitochondrion inner membrane</keyword>
<feature type="transmembrane region" description="Helical" evidence="12">
    <location>
        <begin position="374"/>
        <end position="392"/>
    </location>
</feature>
<reference evidence="14" key="1">
    <citation type="submission" date="2021-01" db="EMBL/GenBank/DDBJ databases">
        <title>Phytophthora aleatoria, a newly-described species from Pinus radiata is distinct from Phytophthora cactorum isolates based on comparative genomics.</title>
        <authorList>
            <person name="Mcdougal R."/>
            <person name="Panda P."/>
            <person name="Williams N."/>
            <person name="Studholme D.J."/>
        </authorList>
    </citation>
    <scope>NUCLEOTIDE SEQUENCE</scope>
    <source>
        <strain evidence="14">NZFS 3830</strain>
    </source>
</reference>
<feature type="transmembrane region" description="Helical" evidence="12">
    <location>
        <begin position="478"/>
        <end position="497"/>
    </location>
</feature>
<dbReference type="GO" id="GO:0008374">
    <property type="term" value="F:O-acyltransferase activity"/>
    <property type="evidence" value="ECO:0007669"/>
    <property type="project" value="TreeGrafter"/>
</dbReference>
<keyword evidence="3" id="KW-0808">Transferase</keyword>
<dbReference type="GO" id="GO:0006644">
    <property type="term" value="P:phospholipid metabolic process"/>
    <property type="evidence" value="ECO:0007669"/>
    <property type="project" value="InterPro"/>
</dbReference>
<feature type="domain" description="Phospholipid/glycerol acyltransferase" evidence="13">
    <location>
        <begin position="569"/>
        <end position="705"/>
    </location>
</feature>
<feature type="transmembrane region" description="Helical" evidence="12">
    <location>
        <begin position="301"/>
        <end position="321"/>
    </location>
</feature>
<comment type="similarity">
    <text evidence="2">Belongs to the taffazin family.</text>
</comment>
<dbReference type="SMART" id="SM00563">
    <property type="entry name" value="PlsC"/>
    <property type="match status" value="1"/>
</dbReference>
<keyword evidence="6" id="KW-0443">Lipid metabolism</keyword>
<evidence type="ECO:0000256" key="7">
    <source>
        <dbReference type="ARBA" id="ARBA00023128"/>
    </source>
</evidence>
<keyword evidence="4" id="KW-1000">Mitochondrion outer membrane</keyword>
<gene>
    <name evidence="14" type="ORF">JG687_00006272</name>
</gene>
<evidence type="ECO:0000256" key="2">
    <source>
        <dbReference type="ARBA" id="ARBA00010524"/>
    </source>
</evidence>
<accession>A0A8T1UNF2</accession>
<evidence type="ECO:0000256" key="11">
    <source>
        <dbReference type="ARBA" id="ARBA00047906"/>
    </source>
</evidence>
<dbReference type="CDD" id="cd07989">
    <property type="entry name" value="LPLAT_AGPAT-like"/>
    <property type="match status" value="1"/>
</dbReference>
<feature type="transmembrane region" description="Helical" evidence="12">
    <location>
        <begin position="404"/>
        <end position="427"/>
    </location>
</feature>
<feature type="transmembrane region" description="Helical" evidence="12">
    <location>
        <begin position="272"/>
        <end position="289"/>
    </location>
</feature>
<evidence type="ECO:0000256" key="5">
    <source>
        <dbReference type="ARBA" id="ARBA00022792"/>
    </source>
</evidence>
<dbReference type="Pfam" id="PF01553">
    <property type="entry name" value="Acyltransferase"/>
    <property type="match status" value="1"/>
</dbReference>